<evidence type="ECO:0000256" key="12">
    <source>
        <dbReference type="ARBA" id="ARBA00022989"/>
    </source>
</evidence>
<comment type="similarity">
    <text evidence="4">Belongs to the glycosyltransferase 16 (GT16) protein family.</text>
</comment>
<evidence type="ECO:0000256" key="14">
    <source>
        <dbReference type="ARBA" id="ARBA00023136"/>
    </source>
</evidence>
<feature type="disulfide bond" evidence="25">
    <location>
        <begin position="346"/>
        <end position="369"/>
    </location>
</feature>
<evidence type="ECO:0000256" key="23">
    <source>
        <dbReference type="PIRSR" id="PIRSR607754-1"/>
    </source>
</evidence>
<protein>
    <recommendedName>
        <fullName evidence="6">Alpha-1,6-mannosyl-glycoprotein 2-beta-N-acetylglucosaminyltransferase</fullName>
        <ecNumber evidence="5">2.4.1.143</ecNumber>
    </recommendedName>
    <alternativeName>
        <fullName evidence="21">Beta-1,2-N-acetylglucosaminyltransferase II</fullName>
    </alternativeName>
    <alternativeName>
        <fullName evidence="20">GlcNAc-T II</fullName>
    </alternativeName>
    <alternativeName>
        <fullName evidence="19">Mannoside acetylglucosaminyltransferase 2</fullName>
    </alternativeName>
    <alternativeName>
        <fullName evidence="18">N-glycosyl-oligosaccharide-glycoprotein N-acetylglucosaminyltransferase II</fullName>
    </alternativeName>
</protein>
<keyword evidence="10 24" id="KW-0479">Metal-binding</keyword>
<feature type="disulfide bond" evidence="25">
    <location>
        <begin position="351"/>
        <end position="450"/>
    </location>
</feature>
<evidence type="ECO:0000256" key="25">
    <source>
        <dbReference type="PIRSR" id="PIRSR607754-3"/>
    </source>
</evidence>
<dbReference type="Proteomes" id="UP001177023">
    <property type="component" value="Unassembled WGS sequence"/>
</dbReference>
<evidence type="ECO:0000256" key="16">
    <source>
        <dbReference type="ARBA" id="ARBA00023180"/>
    </source>
</evidence>
<proteinExistence type="inferred from homology"/>
<comment type="cofactor">
    <cofactor evidence="1 24">
        <name>Mn(2+)</name>
        <dbReference type="ChEBI" id="CHEBI:29035"/>
    </cofactor>
</comment>
<evidence type="ECO:0000256" key="24">
    <source>
        <dbReference type="PIRSR" id="PIRSR607754-2"/>
    </source>
</evidence>
<feature type="binding site" evidence="23">
    <location>
        <begin position="134"/>
        <end position="138"/>
    </location>
    <ligand>
        <name>substrate</name>
    </ligand>
</feature>
<name>A0AA36CMM0_9BILA</name>
<feature type="binding site" evidence="24">
    <location>
        <position position="386"/>
    </location>
    <ligand>
        <name>Mn(2+)</name>
        <dbReference type="ChEBI" id="CHEBI:29035"/>
    </ligand>
</feature>
<dbReference type="GO" id="GO:0006487">
    <property type="term" value="P:protein N-linked glycosylation"/>
    <property type="evidence" value="ECO:0007669"/>
    <property type="project" value="TreeGrafter"/>
</dbReference>
<dbReference type="EMBL" id="CATQJA010002560">
    <property type="protein sequence ID" value="CAJ0571399.1"/>
    <property type="molecule type" value="Genomic_DNA"/>
</dbReference>
<evidence type="ECO:0000256" key="9">
    <source>
        <dbReference type="ARBA" id="ARBA00022692"/>
    </source>
</evidence>
<evidence type="ECO:0000256" key="11">
    <source>
        <dbReference type="ARBA" id="ARBA00022968"/>
    </source>
</evidence>
<dbReference type="GO" id="GO:0008455">
    <property type="term" value="F:alpha-1,6-mannosylglycoprotein 2-beta-N-acetylglucosaminyltransferase activity"/>
    <property type="evidence" value="ECO:0007669"/>
    <property type="project" value="UniProtKB-EC"/>
</dbReference>
<evidence type="ECO:0000256" key="3">
    <source>
        <dbReference type="ARBA" id="ARBA00004922"/>
    </source>
</evidence>
<dbReference type="GO" id="GO:0000139">
    <property type="term" value="C:Golgi membrane"/>
    <property type="evidence" value="ECO:0007669"/>
    <property type="project" value="UniProtKB-SubCell"/>
</dbReference>
<evidence type="ECO:0000256" key="19">
    <source>
        <dbReference type="ARBA" id="ARBA00031203"/>
    </source>
</evidence>
<evidence type="ECO:0000256" key="4">
    <source>
        <dbReference type="ARBA" id="ARBA00011011"/>
    </source>
</evidence>
<evidence type="ECO:0000256" key="8">
    <source>
        <dbReference type="ARBA" id="ARBA00022679"/>
    </source>
</evidence>
<comment type="catalytic activity">
    <reaction evidence="22">
        <text>an N(4)-{beta-D-GlcNAc-(1-&gt;2)-alpha-D-Man-(1-&gt;3)-[alpha-D-Man-(1-&gt;6)]-beta-D-Man-(1-&gt;4)-beta-D-GlcNAc-(1-&gt;4)-beta-D-GlcNAc}-L-asparaginyl-[protein] + UDP-N-acetyl-alpha-D-glucosamine = N(4)-{beta-D-GlcNAc-(1-&gt;2)-alpha-D-Man-(1-&gt;3)-[beta-D-GlcNAc-(1-&gt;2)-alpha-D-Man-(1-&gt;6)]-beta-D-Man-(1-&gt;4)-beta-D-GlcNAc-(1-&gt;4)-beta-D-GlcNAc}-L-asparaginyl-[protein] + UDP + H(+)</text>
        <dbReference type="Rhea" id="RHEA:12941"/>
        <dbReference type="Rhea" id="RHEA-COMP:13526"/>
        <dbReference type="Rhea" id="RHEA-COMP:14369"/>
        <dbReference type="ChEBI" id="CHEBI:15378"/>
        <dbReference type="ChEBI" id="CHEBI:57705"/>
        <dbReference type="ChEBI" id="CHEBI:58223"/>
        <dbReference type="ChEBI" id="CHEBI:60615"/>
        <dbReference type="ChEBI" id="CHEBI:60651"/>
        <dbReference type="EC" id="2.4.1.143"/>
    </reaction>
</comment>
<feature type="binding site" evidence="23">
    <location>
        <position position="165"/>
    </location>
    <ligand>
        <name>substrate</name>
    </ligand>
</feature>
<evidence type="ECO:0000256" key="20">
    <source>
        <dbReference type="ARBA" id="ARBA00032552"/>
    </source>
</evidence>
<keyword evidence="9 26" id="KW-0812">Transmembrane</keyword>
<evidence type="ECO:0000256" key="10">
    <source>
        <dbReference type="ARBA" id="ARBA00022723"/>
    </source>
</evidence>
<evidence type="ECO:0000256" key="7">
    <source>
        <dbReference type="ARBA" id="ARBA00022676"/>
    </source>
</evidence>
<dbReference type="Pfam" id="PF05060">
    <property type="entry name" value="MGAT2"/>
    <property type="match status" value="1"/>
</dbReference>
<reference evidence="27" key="1">
    <citation type="submission" date="2023-06" db="EMBL/GenBank/DDBJ databases">
        <authorList>
            <person name="Delattre M."/>
        </authorList>
    </citation>
    <scope>NUCLEOTIDE SEQUENCE</scope>
    <source>
        <strain evidence="27">AF72</strain>
    </source>
</reference>
<keyword evidence="17 24" id="KW-0464">Manganese</keyword>
<evidence type="ECO:0000313" key="27">
    <source>
        <dbReference type="EMBL" id="CAJ0571399.1"/>
    </source>
</evidence>
<keyword evidence="14 26" id="KW-0472">Membrane</keyword>
<evidence type="ECO:0000256" key="5">
    <source>
        <dbReference type="ARBA" id="ARBA00012613"/>
    </source>
</evidence>
<evidence type="ECO:0000313" key="28">
    <source>
        <dbReference type="Proteomes" id="UP001177023"/>
    </source>
</evidence>
<dbReference type="PANTHER" id="PTHR12871">
    <property type="entry name" value="BETA-1,2-N-ACETYLGLUCOSAMINYLTRANSFERASE II"/>
    <property type="match status" value="1"/>
</dbReference>
<organism evidence="27 28">
    <name type="scientific">Mesorhabditis spiculigera</name>
    <dbReference type="NCBI Taxonomy" id="96644"/>
    <lineage>
        <taxon>Eukaryota</taxon>
        <taxon>Metazoa</taxon>
        <taxon>Ecdysozoa</taxon>
        <taxon>Nematoda</taxon>
        <taxon>Chromadorea</taxon>
        <taxon>Rhabditida</taxon>
        <taxon>Rhabditina</taxon>
        <taxon>Rhabditomorpha</taxon>
        <taxon>Rhabditoidea</taxon>
        <taxon>Rhabditidae</taxon>
        <taxon>Mesorhabditinae</taxon>
        <taxon>Mesorhabditis</taxon>
    </lineage>
</organism>
<comment type="caution">
    <text evidence="27">The sequence shown here is derived from an EMBL/GenBank/DDBJ whole genome shotgun (WGS) entry which is preliminary data.</text>
</comment>
<dbReference type="EC" id="2.4.1.143" evidence="5"/>
<keyword evidence="16" id="KW-0325">Glycoprotein</keyword>
<evidence type="ECO:0000256" key="17">
    <source>
        <dbReference type="ARBA" id="ARBA00023211"/>
    </source>
</evidence>
<evidence type="ECO:0000256" key="13">
    <source>
        <dbReference type="ARBA" id="ARBA00023034"/>
    </source>
</evidence>
<gene>
    <name evidence="27" type="ORF">MSPICULIGERA_LOCUS9808</name>
</gene>
<feature type="disulfide bond" evidence="25">
    <location>
        <begin position="207"/>
        <end position="220"/>
    </location>
</feature>
<feature type="binding site" evidence="23">
    <location>
        <begin position="239"/>
        <end position="243"/>
    </location>
    <ligand>
        <name>substrate</name>
    </ligand>
</feature>
<dbReference type="SUPFAM" id="SSF53448">
    <property type="entry name" value="Nucleotide-diphospho-sugar transferases"/>
    <property type="match status" value="1"/>
</dbReference>
<keyword evidence="7" id="KW-0328">Glycosyltransferase</keyword>
<dbReference type="GO" id="GO:0005795">
    <property type="term" value="C:Golgi stack"/>
    <property type="evidence" value="ECO:0007669"/>
    <property type="project" value="InterPro"/>
</dbReference>
<comment type="pathway">
    <text evidence="3">Protein modification; protein glycosylation.</text>
</comment>
<evidence type="ECO:0000256" key="15">
    <source>
        <dbReference type="ARBA" id="ARBA00023157"/>
    </source>
</evidence>
<dbReference type="InterPro" id="IPR029044">
    <property type="entry name" value="Nucleotide-diphossugar_trans"/>
</dbReference>
<feature type="transmembrane region" description="Helical" evidence="26">
    <location>
        <begin position="7"/>
        <end position="27"/>
    </location>
</feature>
<evidence type="ECO:0000256" key="1">
    <source>
        <dbReference type="ARBA" id="ARBA00001936"/>
    </source>
</evidence>
<keyword evidence="28" id="KW-1185">Reference proteome</keyword>
<accession>A0AA36CMM0</accession>
<feature type="binding site" evidence="24">
    <location>
        <position position="272"/>
    </location>
    <ligand>
        <name>Mn(2+)</name>
        <dbReference type="ChEBI" id="CHEBI:29035"/>
    </ligand>
</feature>
<dbReference type="GO" id="GO:0046872">
    <property type="term" value="F:metal ion binding"/>
    <property type="evidence" value="ECO:0007669"/>
    <property type="project" value="UniProtKB-KW"/>
</dbReference>
<dbReference type="InterPro" id="IPR007754">
    <property type="entry name" value="GlcNAc_II"/>
</dbReference>
<dbReference type="Gene3D" id="3.90.550.10">
    <property type="entry name" value="Spore Coat Polysaccharide Biosynthesis Protein SpsA, Chain A"/>
    <property type="match status" value="1"/>
</dbReference>
<keyword evidence="15 25" id="KW-1015">Disulfide bond</keyword>
<evidence type="ECO:0000256" key="26">
    <source>
        <dbReference type="SAM" id="Phobius"/>
    </source>
</evidence>
<sequence length="478" mass="55217">MLHHRRAARYLNAIIAFSFLGILFIYFGRSSPGIDSSTQWSRPQLDPSLFRIAEESLNLPLEKAPNFLANSTQSQEAKSSVRLNLSDWYITAKSLPLTGAEVVKSVNFLNENFQVLNLDKFGPLEEVQYVIVVQVHDRAAYLKILIDTLRVATGIEKSLIIFSHDIALAEINQLIRGIEFARVLQIFYPYNTQLFPHVFPGQHPDDCAEKWRAKGATSKCRNWQTPDKYGNYRVSKLTQIKHHWWWKMNYVFDRVVAPYKLDEKWVVLLEEDHYASPDFLHVLTYMAENRESLCPQCDILCLGIYIKNYQSAALQPEHLGAAPWYSSKYNMGMTIRKQLWDQMKNCSEIFCAWDDYNWDWSMLQVSVQCLPARWKVLYTKAPRVLHIGDCGVHTHRCNTKKGVEMAADYVQRHAEKFFPTTMRVSDVSRRMLKPSKANGGWGDPRDHTLCRRNTSPLLSGTKHDAVLDELLNSTIHLD</sequence>
<evidence type="ECO:0000256" key="21">
    <source>
        <dbReference type="ARBA" id="ARBA00032915"/>
    </source>
</evidence>
<evidence type="ECO:0000256" key="2">
    <source>
        <dbReference type="ARBA" id="ARBA00004323"/>
    </source>
</evidence>
<dbReference type="GO" id="GO:0009312">
    <property type="term" value="P:oligosaccharide biosynthetic process"/>
    <property type="evidence" value="ECO:0007669"/>
    <property type="project" value="InterPro"/>
</dbReference>
<feature type="non-terminal residue" evidence="27">
    <location>
        <position position="1"/>
    </location>
</feature>
<evidence type="ECO:0000256" key="18">
    <source>
        <dbReference type="ARBA" id="ARBA00029663"/>
    </source>
</evidence>
<keyword evidence="12 26" id="KW-1133">Transmembrane helix</keyword>
<evidence type="ECO:0000256" key="22">
    <source>
        <dbReference type="ARBA" id="ARBA00093257"/>
    </source>
</evidence>
<keyword evidence="11" id="KW-0735">Signal-anchor</keyword>
<comment type="subcellular location">
    <subcellularLocation>
        <location evidence="2">Golgi apparatus membrane</location>
        <topology evidence="2">Single-pass type II membrane protein</topology>
    </subcellularLocation>
</comment>
<keyword evidence="13" id="KW-0333">Golgi apparatus</keyword>
<dbReference type="PANTHER" id="PTHR12871:SF0">
    <property type="entry name" value="ALPHA-1,6-MANNOSYL-GLYCOPROTEIN 2-BETA-N-ACETYLGLUCOSAMINYLTRANSFERASE"/>
    <property type="match status" value="1"/>
</dbReference>
<dbReference type="AlphaFoldDB" id="A0AA36CMM0"/>
<evidence type="ECO:0000256" key="6">
    <source>
        <dbReference type="ARBA" id="ARBA00014817"/>
    </source>
</evidence>
<feature type="disulfide bond" evidence="25">
    <location>
        <begin position="294"/>
        <end position="297"/>
    </location>
</feature>
<keyword evidence="8" id="KW-0808">Transferase</keyword>